<evidence type="ECO:0000256" key="8">
    <source>
        <dbReference type="ARBA" id="ARBA00023163"/>
    </source>
</evidence>
<evidence type="ECO:0000256" key="1">
    <source>
        <dbReference type="ARBA" id="ARBA00008798"/>
    </source>
</evidence>
<dbReference type="Pfam" id="PF04963">
    <property type="entry name" value="Sigma54_CBD"/>
    <property type="match status" value="1"/>
</dbReference>
<dbReference type="InterPro" id="IPR007046">
    <property type="entry name" value="RNA_pol_sigma_54_core-bd"/>
</dbReference>
<keyword evidence="2 9" id="KW-0240">DNA-directed RNA polymerase</keyword>
<dbReference type="GO" id="GO:0000428">
    <property type="term" value="C:DNA-directed RNA polymerase complex"/>
    <property type="evidence" value="ECO:0007669"/>
    <property type="project" value="UniProtKB-KW"/>
</dbReference>
<dbReference type="GO" id="GO:0016779">
    <property type="term" value="F:nucleotidyltransferase activity"/>
    <property type="evidence" value="ECO:0007669"/>
    <property type="project" value="UniProtKB-KW"/>
</dbReference>
<dbReference type="InterPro" id="IPR038709">
    <property type="entry name" value="RpoN_core-bd_sf"/>
</dbReference>
<evidence type="ECO:0000256" key="6">
    <source>
        <dbReference type="ARBA" id="ARBA00023082"/>
    </source>
</evidence>
<dbReference type="AlphaFoldDB" id="A0A060QHT0"/>
<dbReference type="EMBL" id="CBLX010000003">
    <property type="protein sequence ID" value="CDG38347.1"/>
    <property type="molecule type" value="Genomic_DNA"/>
</dbReference>
<dbReference type="GO" id="GO:0006352">
    <property type="term" value="P:DNA-templated transcription initiation"/>
    <property type="evidence" value="ECO:0007669"/>
    <property type="project" value="InterPro"/>
</dbReference>
<feature type="domain" description="RNA polymerase sigma factor 54 core-binding" evidence="12">
    <location>
        <begin position="120"/>
        <end position="293"/>
    </location>
</feature>
<dbReference type="PIRSF" id="PIRSF000774">
    <property type="entry name" value="RpoN"/>
    <property type="match status" value="1"/>
</dbReference>
<dbReference type="PRINTS" id="PR00045">
    <property type="entry name" value="SIGMA54FCT"/>
</dbReference>
<keyword evidence="5 9" id="KW-0805">Transcription regulation</keyword>
<evidence type="ECO:0000256" key="2">
    <source>
        <dbReference type="ARBA" id="ARBA00022478"/>
    </source>
</evidence>
<accession>A0A060QHT0</accession>
<protein>
    <recommendedName>
        <fullName evidence="9">RNA polymerase sigma-54 factor</fullName>
    </recommendedName>
</protein>
<evidence type="ECO:0000256" key="5">
    <source>
        <dbReference type="ARBA" id="ARBA00023015"/>
    </source>
</evidence>
<dbReference type="RefSeq" id="WP_035443884.1">
    <property type="nucleotide sequence ID" value="NZ_CBLX010000003.1"/>
</dbReference>
<comment type="function">
    <text evidence="9">Sigma factors are initiation factors that promote the attachment of RNA polymerase to specific initiation sites and are then released.</text>
</comment>
<comment type="similarity">
    <text evidence="1 9">Belongs to the sigma-54 factor family.</text>
</comment>
<dbReference type="Gene3D" id="1.10.10.1330">
    <property type="entry name" value="RNA polymerase sigma-54 factor, core-binding domain"/>
    <property type="match status" value="1"/>
</dbReference>
<reference evidence="13 14" key="1">
    <citation type="journal article" date="2014" name="Genome Biol. Evol.">
        <title>Acetic acid bacteria genomes reveal functional traits for adaptation to life in insect guts.</title>
        <authorList>
            <person name="Chouaia B."/>
            <person name="Gaiarsa S."/>
            <person name="Crotti E."/>
            <person name="Comandatore F."/>
            <person name="Degli Esposti M."/>
            <person name="Ricci I."/>
            <person name="Alma A."/>
            <person name="Favia G."/>
            <person name="Bandi C."/>
            <person name="Daffonchio D."/>
        </authorList>
    </citation>
    <scope>NUCLEOTIDE SEQUENCE [LARGE SCALE GENOMIC DNA]</scope>
    <source>
        <strain evidence="13 14">SF2.1</strain>
    </source>
</reference>
<dbReference type="eggNOG" id="COG1508">
    <property type="taxonomic scope" value="Bacteria"/>
</dbReference>
<feature type="region of interest" description="Disordered" evidence="10">
    <location>
        <begin position="52"/>
        <end position="90"/>
    </location>
</feature>
<name>A0A060QHT0_9PROT</name>
<dbReference type="GO" id="GO:0001216">
    <property type="term" value="F:DNA-binding transcription activator activity"/>
    <property type="evidence" value="ECO:0007669"/>
    <property type="project" value="InterPro"/>
</dbReference>
<dbReference type="PROSITE" id="PS00717">
    <property type="entry name" value="SIGMA54_1"/>
    <property type="match status" value="1"/>
</dbReference>
<evidence type="ECO:0000313" key="14">
    <source>
        <dbReference type="Proteomes" id="UP000027583"/>
    </source>
</evidence>
<dbReference type="NCBIfam" id="TIGR02395">
    <property type="entry name" value="rpoN_sigma"/>
    <property type="match status" value="1"/>
</dbReference>
<dbReference type="Pfam" id="PF00309">
    <property type="entry name" value="Sigma54_AID"/>
    <property type="match status" value="1"/>
</dbReference>
<dbReference type="Gene3D" id="1.10.10.60">
    <property type="entry name" value="Homeodomain-like"/>
    <property type="match status" value="1"/>
</dbReference>
<evidence type="ECO:0000256" key="9">
    <source>
        <dbReference type="PIRNR" id="PIRNR000774"/>
    </source>
</evidence>
<keyword evidence="4 9" id="KW-0548">Nucleotidyltransferase</keyword>
<dbReference type="InterPro" id="IPR000394">
    <property type="entry name" value="RNA_pol_sigma_54"/>
</dbReference>
<dbReference type="InterPro" id="IPR007634">
    <property type="entry name" value="RNA_pol_sigma_54_DNA-bd"/>
</dbReference>
<proteinExistence type="inferred from homology"/>
<evidence type="ECO:0000259" key="12">
    <source>
        <dbReference type="Pfam" id="PF04963"/>
    </source>
</evidence>
<reference evidence="13 14" key="2">
    <citation type="journal article" date="2014" name="PLoS ONE">
        <title>Evolution of mitochondria reconstructed from the energy metabolism of living bacteria.</title>
        <authorList>
            <person name="Degli Esposti M."/>
            <person name="Chouaia B."/>
            <person name="Comandatore F."/>
            <person name="Crotti E."/>
            <person name="Sassera D."/>
            <person name="Lievens P.M."/>
            <person name="Daffonchio D."/>
            <person name="Bandi C."/>
        </authorList>
    </citation>
    <scope>NUCLEOTIDE SEQUENCE [LARGE SCALE GENOMIC DNA]</scope>
    <source>
        <strain evidence="13 14">SF2.1</strain>
    </source>
</reference>
<keyword evidence="3 9" id="KW-0808">Transferase</keyword>
<feature type="domain" description="RNA polymerase sigma factor 54 DNA-binding" evidence="11">
    <location>
        <begin position="309"/>
        <end position="465"/>
    </location>
</feature>
<dbReference type="PROSITE" id="PS50044">
    <property type="entry name" value="SIGMA54_3"/>
    <property type="match status" value="1"/>
</dbReference>
<evidence type="ECO:0000256" key="10">
    <source>
        <dbReference type="SAM" id="MobiDB-lite"/>
    </source>
</evidence>
<keyword evidence="6 9" id="KW-0731">Sigma factor</keyword>
<gene>
    <name evidence="13" type="ORF">ASAP_0302</name>
</gene>
<organism evidence="13 14">
    <name type="scientific">Asaia bogorensis</name>
    <dbReference type="NCBI Taxonomy" id="91915"/>
    <lineage>
        <taxon>Bacteria</taxon>
        <taxon>Pseudomonadati</taxon>
        <taxon>Pseudomonadota</taxon>
        <taxon>Alphaproteobacteria</taxon>
        <taxon>Acetobacterales</taxon>
        <taxon>Acetobacteraceae</taxon>
        <taxon>Asaia</taxon>
    </lineage>
</organism>
<dbReference type="GO" id="GO:0003677">
    <property type="term" value="F:DNA binding"/>
    <property type="evidence" value="ECO:0007669"/>
    <property type="project" value="UniProtKB-KW"/>
</dbReference>
<evidence type="ECO:0000256" key="4">
    <source>
        <dbReference type="ARBA" id="ARBA00022695"/>
    </source>
</evidence>
<dbReference type="PANTHER" id="PTHR32248">
    <property type="entry name" value="RNA POLYMERASE SIGMA-54 FACTOR"/>
    <property type="match status" value="1"/>
</dbReference>
<keyword evidence="8 9" id="KW-0804">Transcription</keyword>
<evidence type="ECO:0000256" key="7">
    <source>
        <dbReference type="ARBA" id="ARBA00023125"/>
    </source>
</evidence>
<evidence type="ECO:0000313" key="13">
    <source>
        <dbReference type="EMBL" id="CDG38347.1"/>
    </source>
</evidence>
<sequence length="475" mass="52336">MARLTFQARQTAGLVMTAELQQAIGLLQLSNHELLAELSLLAEANPLLLVSPPAGEAGSTEPDTMAHPDWRDGDLPGDLEPDASDWRDAASWDDDPILRHGVYDSDEPTSRELSAPAPTRLEQFLWQIKEAFAQPAERHMALTLLDAMNESGRLDTPIPDLAAFTGVSMESIEQVRSIMLLFEPAGCFATSLAECLAAQFRAKNRLDPAVTTLLGHLDWLAKGEHERLQKACGLDSQDYAELLQELRGCDPRPGAGFDPPPPEPAPDLFIHLVEGEPIVALNEATWPGLTIDERLYRRLQTADREARGWAQEKKQEAQNLLRAVEQRARSLLLICTAIARHQILFLHDGIDALRPLTLARIAEVTGLHESTVSRVTATRMIGTPHGVIPLRRFFSTGLGDETDQTSAEAIKNRIRQVVSAETAEAILSDEAITLMLQQGGIAIQRRTVAKYREALGIAGSAQRRRDFRMKARMAS</sequence>
<feature type="compositionally biased region" description="Basic and acidic residues" evidence="10">
    <location>
        <begin position="64"/>
        <end position="74"/>
    </location>
</feature>
<dbReference type="Proteomes" id="UP000027583">
    <property type="component" value="Unassembled WGS sequence"/>
</dbReference>
<keyword evidence="7 9" id="KW-0238">DNA-binding</keyword>
<evidence type="ECO:0000259" key="11">
    <source>
        <dbReference type="Pfam" id="PF04552"/>
    </source>
</evidence>
<dbReference type="GO" id="GO:0016987">
    <property type="term" value="F:sigma factor activity"/>
    <property type="evidence" value="ECO:0007669"/>
    <property type="project" value="UniProtKB-KW"/>
</dbReference>
<comment type="caution">
    <text evidence="13">The sequence shown here is derived from an EMBL/GenBank/DDBJ whole genome shotgun (WGS) entry which is preliminary data.</text>
</comment>
<dbReference type="PROSITE" id="PS00718">
    <property type="entry name" value="SIGMA54_2"/>
    <property type="match status" value="1"/>
</dbReference>
<dbReference type="Pfam" id="PF04552">
    <property type="entry name" value="Sigma54_DBD"/>
    <property type="match status" value="1"/>
</dbReference>
<dbReference type="PANTHER" id="PTHR32248:SF4">
    <property type="entry name" value="RNA POLYMERASE SIGMA-54 FACTOR"/>
    <property type="match status" value="1"/>
</dbReference>
<evidence type="ECO:0000256" key="3">
    <source>
        <dbReference type="ARBA" id="ARBA00022679"/>
    </source>
</evidence>